<dbReference type="FunCoup" id="B4JLZ3">
    <property type="interactions" value="265"/>
</dbReference>
<dbReference type="PhylomeDB" id="B4JLZ3"/>
<dbReference type="InterPro" id="IPR036906">
    <property type="entry name" value="ATPase_V1_fsu_sf"/>
</dbReference>
<gene>
    <name evidence="5" type="primary">Dgri\GH24550</name>
    <name evidence="5" type="ORF">Dgri_GH24550</name>
</gene>
<dbReference type="EMBL" id="CH916371">
    <property type="protein sequence ID" value="EDV91754.1"/>
    <property type="molecule type" value="Genomic_DNA"/>
</dbReference>
<dbReference type="OMA" id="GIGYHRE"/>
<dbReference type="Proteomes" id="UP000001070">
    <property type="component" value="Unassembled WGS sequence"/>
</dbReference>
<keyword evidence="4" id="KW-0406">Ion transport</keyword>
<dbReference type="SUPFAM" id="SSF159468">
    <property type="entry name" value="AtpF-like"/>
    <property type="match status" value="1"/>
</dbReference>
<dbReference type="STRING" id="7222.B4JLZ3"/>
<organism evidence="6">
    <name type="scientific">Drosophila grimshawi</name>
    <name type="common">Hawaiian fruit fly</name>
    <name type="synonym">Idiomyia grimshawi</name>
    <dbReference type="NCBI Taxonomy" id="7222"/>
    <lineage>
        <taxon>Eukaryota</taxon>
        <taxon>Metazoa</taxon>
        <taxon>Ecdysozoa</taxon>
        <taxon>Arthropoda</taxon>
        <taxon>Hexapoda</taxon>
        <taxon>Insecta</taxon>
        <taxon>Pterygota</taxon>
        <taxon>Neoptera</taxon>
        <taxon>Endopterygota</taxon>
        <taxon>Diptera</taxon>
        <taxon>Brachycera</taxon>
        <taxon>Muscomorpha</taxon>
        <taxon>Ephydroidea</taxon>
        <taxon>Drosophilidae</taxon>
        <taxon>Drosophila</taxon>
        <taxon>Hawaiian Drosophila</taxon>
    </lineage>
</organism>
<dbReference type="OrthoDB" id="10261947at2759"/>
<protein>
    <submittedName>
        <fullName evidence="5">GH24550</fullName>
    </submittedName>
</protein>
<evidence type="ECO:0000256" key="4">
    <source>
        <dbReference type="ARBA" id="ARBA00023065"/>
    </source>
</evidence>
<dbReference type="Gene3D" id="3.40.50.10580">
    <property type="entry name" value="ATPase, V1 complex, subunit F"/>
    <property type="match status" value="1"/>
</dbReference>
<dbReference type="AlphaFoldDB" id="B4JLZ3"/>
<dbReference type="InterPro" id="IPR008218">
    <property type="entry name" value="ATPase_V1-cplx_f_g_su"/>
</dbReference>
<evidence type="ECO:0000313" key="6">
    <source>
        <dbReference type="Proteomes" id="UP000001070"/>
    </source>
</evidence>
<name>B4JLZ3_DROGR</name>
<reference evidence="5 6" key="1">
    <citation type="journal article" date="2007" name="Nature">
        <title>Evolution of genes and genomes on the Drosophila phylogeny.</title>
        <authorList>
            <consortium name="Drosophila 12 Genomes Consortium"/>
            <person name="Clark A.G."/>
            <person name="Eisen M.B."/>
            <person name="Smith D.R."/>
            <person name="Bergman C.M."/>
            <person name="Oliver B."/>
            <person name="Markow T.A."/>
            <person name="Kaufman T.C."/>
            <person name="Kellis M."/>
            <person name="Gelbart W."/>
            <person name="Iyer V.N."/>
            <person name="Pollard D.A."/>
            <person name="Sackton T.B."/>
            <person name="Larracuente A.M."/>
            <person name="Singh N.D."/>
            <person name="Abad J.P."/>
            <person name="Abt D.N."/>
            <person name="Adryan B."/>
            <person name="Aguade M."/>
            <person name="Akashi H."/>
            <person name="Anderson W.W."/>
            <person name="Aquadro C.F."/>
            <person name="Ardell D.H."/>
            <person name="Arguello R."/>
            <person name="Artieri C.G."/>
            <person name="Barbash D.A."/>
            <person name="Barker D."/>
            <person name="Barsanti P."/>
            <person name="Batterham P."/>
            <person name="Batzoglou S."/>
            <person name="Begun D."/>
            <person name="Bhutkar A."/>
            <person name="Blanco E."/>
            <person name="Bosak S.A."/>
            <person name="Bradley R.K."/>
            <person name="Brand A.D."/>
            <person name="Brent M.R."/>
            <person name="Brooks A.N."/>
            <person name="Brown R.H."/>
            <person name="Butlin R.K."/>
            <person name="Caggese C."/>
            <person name="Calvi B.R."/>
            <person name="Bernardo de Carvalho A."/>
            <person name="Caspi A."/>
            <person name="Castrezana S."/>
            <person name="Celniker S.E."/>
            <person name="Chang J.L."/>
            <person name="Chapple C."/>
            <person name="Chatterji S."/>
            <person name="Chinwalla A."/>
            <person name="Civetta A."/>
            <person name="Clifton S.W."/>
            <person name="Comeron J.M."/>
            <person name="Costello J.C."/>
            <person name="Coyne J.A."/>
            <person name="Daub J."/>
            <person name="David R.G."/>
            <person name="Delcher A.L."/>
            <person name="Delehaunty K."/>
            <person name="Do C.B."/>
            <person name="Ebling H."/>
            <person name="Edwards K."/>
            <person name="Eickbush T."/>
            <person name="Evans J.D."/>
            <person name="Filipski A."/>
            <person name="Findeiss S."/>
            <person name="Freyhult E."/>
            <person name="Fulton L."/>
            <person name="Fulton R."/>
            <person name="Garcia A.C."/>
            <person name="Gardiner A."/>
            <person name="Garfield D.A."/>
            <person name="Garvin B.E."/>
            <person name="Gibson G."/>
            <person name="Gilbert D."/>
            <person name="Gnerre S."/>
            <person name="Godfrey J."/>
            <person name="Good R."/>
            <person name="Gotea V."/>
            <person name="Gravely B."/>
            <person name="Greenberg A.J."/>
            <person name="Griffiths-Jones S."/>
            <person name="Gross S."/>
            <person name="Guigo R."/>
            <person name="Gustafson E.A."/>
            <person name="Haerty W."/>
            <person name="Hahn M.W."/>
            <person name="Halligan D.L."/>
            <person name="Halpern A.L."/>
            <person name="Halter G.M."/>
            <person name="Han M.V."/>
            <person name="Heger A."/>
            <person name="Hillier L."/>
            <person name="Hinrichs A.S."/>
            <person name="Holmes I."/>
            <person name="Hoskins R.A."/>
            <person name="Hubisz M.J."/>
            <person name="Hultmark D."/>
            <person name="Huntley M.A."/>
            <person name="Jaffe D.B."/>
            <person name="Jagadeeshan S."/>
            <person name="Jeck W.R."/>
            <person name="Johnson J."/>
            <person name="Jones C.D."/>
            <person name="Jordan W.C."/>
            <person name="Karpen G.H."/>
            <person name="Kataoka E."/>
            <person name="Keightley P.D."/>
            <person name="Kheradpour P."/>
            <person name="Kirkness E.F."/>
            <person name="Koerich L.B."/>
            <person name="Kristiansen K."/>
            <person name="Kudrna D."/>
            <person name="Kulathinal R.J."/>
            <person name="Kumar S."/>
            <person name="Kwok R."/>
            <person name="Lander E."/>
            <person name="Langley C.H."/>
            <person name="Lapoint R."/>
            <person name="Lazzaro B.P."/>
            <person name="Lee S.J."/>
            <person name="Levesque L."/>
            <person name="Li R."/>
            <person name="Lin C.F."/>
            <person name="Lin M.F."/>
            <person name="Lindblad-Toh K."/>
            <person name="Llopart A."/>
            <person name="Long M."/>
            <person name="Low L."/>
            <person name="Lozovsky E."/>
            <person name="Lu J."/>
            <person name="Luo M."/>
            <person name="Machado C.A."/>
            <person name="Makalowski W."/>
            <person name="Marzo M."/>
            <person name="Matsuda M."/>
            <person name="Matzkin L."/>
            <person name="McAllister B."/>
            <person name="McBride C.S."/>
            <person name="McKernan B."/>
            <person name="McKernan K."/>
            <person name="Mendez-Lago M."/>
            <person name="Minx P."/>
            <person name="Mollenhauer M.U."/>
            <person name="Montooth K."/>
            <person name="Mount S.M."/>
            <person name="Mu X."/>
            <person name="Myers E."/>
            <person name="Negre B."/>
            <person name="Newfeld S."/>
            <person name="Nielsen R."/>
            <person name="Noor M.A."/>
            <person name="O'Grady P."/>
            <person name="Pachter L."/>
            <person name="Papaceit M."/>
            <person name="Parisi M.J."/>
            <person name="Parisi M."/>
            <person name="Parts L."/>
            <person name="Pedersen J.S."/>
            <person name="Pesole G."/>
            <person name="Phillippy A.M."/>
            <person name="Ponting C.P."/>
            <person name="Pop M."/>
            <person name="Porcelli D."/>
            <person name="Powell J.R."/>
            <person name="Prohaska S."/>
            <person name="Pruitt K."/>
            <person name="Puig M."/>
            <person name="Quesneville H."/>
            <person name="Ram K.R."/>
            <person name="Rand D."/>
            <person name="Rasmussen M.D."/>
            <person name="Reed L.K."/>
            <person name="Reenan R."/>
            <person name="Reily A."/>
            <person name="Remington K.A."/>
            <person name="Rieger T.T."/>
            <person name="Ritchie M.G."/>
            <person name="Robin C."/>
            <person name="Rogers Y.H."/>
            <person name="Rohde C."/>
            <person name="Rozas J."/>
            <person name="Rubenfield M.J."/>
            <person name="Ruiz A."/>
            <person name="Russo S."/>
            <person name="Salzberg S.L."/>
            <person name="Sanchez-Gracia A."/>
            <person name="Saranga D.J."/>
            <person name="Sato H."/>
            <person name="Schaeffer S.W."/>
            <person name="Schatz M.C."/>
            <person name="Schlenke T."/>
            <person name="Schwartz R."/>
            <person name="Segarra C."/>
            <person name="Singh R.S."/>
            <person name="Sirot L."/>
            <person name="Sirota M."/>
            <person name="Sisneros N.B."/>
            <person name="Smith C.D."/>
            <person name="Smith T.F."/>
            <person name="Spieth J."/>
            <person name="Stage D.E."/>
            <person name="Stark A."/>
            <person name="Stephan W."/>
            <person name="Strausberg R.L."/>
            <person name="Strempel S."/>
            <person name="Sturgill D."/>
            <person name="Sutton G."/>
            <person name="Sutton G.G."/>
            <person name="Tao W."/>
            <person name="Teichmann S."/>
            <person name="Tobari Y.N."/>
            <person name="Tomimura Y."/>
            <person name="Tsolas J.M."/>
            <person name="Valente V.L."/>
            <person name="Venter E."/>
            <person name="Venter J.C."/>
            <person name="Vicario S."/>
            <person name="Vieira F.G."/>
            <person name="Vilella A.J."/>
            <person name="Villasante A."/>
            <person name="Walenz B."/>
            <person name="Wang J."/>
            <person name="Wasserman M."/>
            <person name="Watts T."/>
            <person name="Wilson D."/>
            <person name="Wilson R.K."/>
            <person name="Wing R.A."/>
            <person name="Wolfner M.F."/>
            <person name="Wong A."/>
            <person name="Wong G.K."/>
            <person name="Wu C.I."/>
            <person name="Wu G."/>
            <person name="Yamamoto D."/>
            <person name="Yang H.P."/>
            <person name="Yang S.P."/>
            <person name="Yorke J.A."/>
            <person name="Yoshida K."/>
            <person name="Zdobnov E."/>
            <person name="Zhang P."/>
            <person name="Zhang Y."/>
            <person name="Zimin A.V."/>
            <person name="Baldwin J."/>
            <person name="Abdouelleil A."/>
            <person name="Abdulkadir J."/>
            <person name="Abebe A."/>
            <person name="Abera B."/>
            <person name="Abreu J."/>
            <person name="Acer S.C."/>
            <person name="Aftuck L."/>
            <person name="Alexander A."/>
            <person name="An P."/>
            <person name="Anderson E."/>
            <person name="Anderson S."/>
            <person name="Arachi H."/>
            <person name="Azer M."/>
            <person name="Bachantsang P."/>
            <person name="Barry A."/>
            <person name="Bayul T."/>
            <person name="Berlin A."/>
            <person name="Bessette D."/>
            <person name="Bloom T."/>
            <person name="Blye J."/>
            <person name="Boguslavskiy L."/>
            <person name="Bonnet C."/>
            <person name="Boukhgalter B."/>
            <person name="Bourzgui I."/>
            <person name="Brown A."/>
            <person name="Cahill P."/>
            <person name="Channer S."/>
            <person name="Cheshatsang Y."/>
            <person name="Chuda L."/>
            <person name="Citroen M."/>
            <person name="Collymore A."/>
            <person name="Cooke P."/>
            <person name="Costello M."/>
            <person name="D'Aco K."/>
            <person name="Daza R."/>
            <person name="De Haan G."/>
            <person name="DeGray S."/>
            <person name="DeMaso C."/>
            <person name="Dhargay N."/>
            <person name="Dooley K."/>
            <person name="Dooley E."/>
            <person name="Doricent M."/>
            <person name="Dorje P."/>
            <person name="Dorjee K."/>
            <person name="Dupes A."/>
            <person name="Elong R."/>
            <person name="Falk J."/>
            <person name="Farina A."/>
            <person name="Faro S."/>
            <person name="Ferguson D."/>
            <person name="Fisher S."/>
            <person name="Foley C.D."/>
            <person name="Franke A."/>
            <person name="Friedrich D."/>
            <person name="Gadbois L."/>
            <person name="Gearin G."/>
            <person name="Gearin C.R."/>
            <person name="Giannoukos G."/>
            <person name="Goode T."/>
            <person name="Graham J."/>
            <person name="Grandbois E."/>
            <person name="Grewal S."/>
            <person name="Gyaltsen K."/>
            <person name="Hafez N."/>
            <person name="Hagos B."/>
            <person name="Hall J."/>
            <person name="Henson C."/>
            <person name="Hollinger A."/>
            <person name="Honan T."/>
            <person name="Huard M.D."/>
            <person name="Hughes L."/>
            <person name="Hurhula B."/>
            <person name="Husby M.E."/>
            <person name="Kamat A."/>
            <person name="Kanga B."/>
            <person name="Kashin S."/>
            <person name="Khazanovich D."/>
            <person name="Kisner P."/>
            <person name="Lance K."/>
            <person name="Lara M."/>
            <person name="Lee W."/>
            <person name="Lennon N."/>
            <person name="Letendre F."/>
            <person name="LeVine R."/>
            <person name="Lipovsky A."/>
            <person name="Liu X."/>
            <person name="Liu J."/>
            <person name="Liu S."/>
            <person name="Lokyitsang T."/>
            <person name="Lokyitsang Y."/>
            <person name="Lubonja R."/>
            <person name="Lui A."/>
            <person name="MacDonald P."/>
            <person name="Magnisalis V."/>
            <person name="Maru K."/>
            <person name="Matthews C."/>
            <person name="McCusker W."/>
            <person name="McDonough S."/>
            <person name="Mehta T."/>
            <person name="Meldrim J."/>
            <person name="Meneus L."/>
            <person name="Mihai O."/>
            <person name="Mihalev A."/>
            <person name="Mihova T."/>
            <person name="Mittelman R."/>
            <person name="Mlenga V."/>
            <person name="Montmayeur A."/>
            <person name="Mulrain L."/>
            <person name="Navidi A."/>
            <person name="Naylor J."/>
            <person name="Negash T."/>
            <person name="Nguyen T."/>
            <person name="Nguyen N."/>
            <person name="Nicol R."/>
            <person name="Norbu C."/>
            <person name="Norbu N."/>
            <person name="Novod N."/>
            <person name="O'Neill B."/>
            <person name="Osman S."/>
            <person name="Markiewicz E."/>
            <person name="Oyono O.L."/>
            <person name="Patti C."/>
            <person name="Phunkhang P."/>
            <person name="Pierre F."/>
            <person name="Priest M."/>
            <person name="Raghuraman S."/>
            <person name="Rege F."/>
            <person name="Reyes R."/>
            <person name="Rise C."/>
            <person name="Rogov P."/>
            <person name="Ross K."/>
            <person name="Ryan E."/>
            <person name="Settipalli S."/>
            <person name="Shea T."/>
            <person name="Sherpa N."/>
            <person name="Shi L."/>
            <person name="Shih D."/>
            <person name="Sparrow T."/>
            <person name="Spaulding J."/>
            <person name="Stalker J."/>
            <person name="Stange-Thomann N."/>
            <person name="Stavropoulos S."/>
            <person name="Stone C."/>
            <person name="Strader C."/>
            <person name="Tesfaye S."/>
            <person name="Thomson T."/>
            <person name="Thoulutsang Y."/>
            <person name="Thoulutsang D."/>
            <person name="Topham K."/>
            <person name="Topping I."/>
            <person name="Tsamla T."/>
            <person name="Vassiliev H."/>
            <person name="Vo A."/>
            <person name="Wangchuk T."/>
            <person name="Wangdi T."/>
            <person name="Weiand M."/>
            <person name="Wilkinson J."/>
            <person name="Wilson A."/>
            <person name="Yadav S."/>
            <person name="Young G."/>
            <person name="Yu Q."/>
            <person name="Zembek L."/>
            <person name="Zhong D."/>
            <person name="Zimmer A."/>
            <person name="Zwirko Z."/>
            <person name="Jaffe D.B."/>
            <person name="Alvarez P."/>
            <person name="Brockman W."/>
            <person name="Butler J."/>
            <person name="Chin C."/>
            <person name="Gnerre S."/>
            <person name="Grabherr M."/>
            <person name="Kleber M."/>
            <person name="Mauceli E."/>
            <person name="MacCallum I."/>
        </authorList>
    </citation>
    <scope>NUCLEOTIDE SEQUENCE [LARGE SCALE GENOMIC DNA]</scope>
    <source>
        <strain evidence="6">Tucson 15287-2541.00</strain>
    </source>
</reference>
<dbReference type="HOGENOM" id="CLU_130067_0_0_1"/>
<dbReference type="Pfam" id="PF01990">
    <property type="entry name" value="ATP-synt_F"/>
    <property type="match status" value="1"/>
</dbReference>
<dbReference type="GO" id="GO:0046961">
    <property type="term" value="F:proton-transporting ATPase activity, rotational mechanism"/>
    <property type="evidence" value="ECO:0007669"/>
    <property type="project" value="InterPro"/>
</dbReference>
<keyword evidence="6" id="KW-1185">Reference proteome</keyword>
<evidence type="ECO:0000256" key="1">
    <source>
        <dbReference type="ARBA" id="ARBA00010148"/>
    </source>
</evidence>
<dbReference type="eggNOG" id="ENOG502T8W8">
    <property type="taxonomic scope" value="Eukaryota"/>
</dbReference>
<keyword evidence="2" id="KW-0813">Transport</keyword>
<sequence length="146" mass="16696">MSFDTIVNSLSESKEEGSDEDFDVLVAVEVEDPTVMRIGVIADTEVTLGLFLAGIGYHRENFRNYLMVEPSTTLGELETFFLIMYKGGNIGIILLDYPTSKRLAHVLDKCKNILPIIIILPTKTTIMPYMEEKDRQRRQRMREAYT</sequence>
<dbReference type="PANTHER" id="PTHR13861:SF2">
    <property type="entry name" value="V-TYPE PROTON ATPASE SUBUNIT F"/>
    <property type="match status" value="1"/>
</dbReference>
<dbReference type="GO" id="GO:0016020">
    <property type="term" value="C:membrane"/>
    <property type="evidence" value="ECO:0007669"/>
    <property type="project" value="TreeGrafter"/>
</dbReference>
<dbReference type="PANTHER" id="PTHR13861">
    <property type="entry name" value="VACUOLAR ATP SYNTHASE SUBUNIT F"/>
    <property type="match status" value="1"/>
</dbReference>
<keyword evidence="3" id="KW-0375">Hydrogen ion transport</keyword>
<accession>B4JLZ3</accession>
<comment type="similarity">
    <text evidence="1">Belongs to the V-ATPase F subunit family.</text>
</comment>
<evidence type="ECO:0000256" key="2">
    <source>
        <dbReference type="ARBA" id="ARBA00022448"/>
    </source>
</evidence>
<evidence type="ECO:0000256" key="3">
    <source>
        <dbReference type="ARBA" id="ARBA00022781"/>
    </source>
</evidence>
<dbReference type="KEGG" id="dgr:6566368"/>
<evidence type="ECO:0000313" key="5">
    <source>
        <dbReference type="EMBL" id="EDV91754.1"/>
    </source>
</evidence>
<proteinExistence type="inferred from homology"/>
<dbReference type="InParanoid" id="B4JLZ3"/>
<dbReference type="SMR" id="B4JLZ3"/>